<evidence type="ECO:0000313" key="3">
    <source>
        <dbReference type="Proteomes" id="UP000238390"/>
    </source>
</evidence>
<evidence type="ECO:0000259" key="1">
    <source>
        <dbReference type="Pfam" id="PF18629"/>
    </source>
</evidence>
<dbReference type="RefSeq" id="WP_034081184.1">
    <property type="nucleotide sequence ID" value="NZ_CP020560.1"/>
</dbReference>
<dbReference type="Proteomes" id="UP000238390">
    <property type="component" value="Chromosome"/>
</dbReference>
<dbReference type="GeneID" id="77219711"/>
<accession>A0A2R3IXI7</accession>
<dbReference type="InterPro" id="IPR041081">
    <property type="entry name" value="DUF5629"/>
</dbReference>
<dbReference type="EMBL" id="CP027169">
    <property type="protein sequence ID" value="AVK06638.1"/>
    <property type="molecule type" value="Genomic_DNA"/>
</dbReference>
<dbReference type="AlphaFoldDB" id="A0A2R3IXI7"/>
<feature type="domain" description="DUF5629" evidence="1">
    <location>
        <begin position="6"/>
        <end position="103"/>
    </location>
</feature>
<keyword evidence="3" id="KW-1185">Reference proteome</keyword>
<name>A0A2R3IXI7_9PSED</name>
<reference evidence="2 3" key="1">
    <citation type="submission" date="2018-02" db="EMBL/GenBank/DDBJ databases">
        <title>FDA/CDC Antimicrobial Resistant Isolate Bank Genome Sequencing.</title>
        <authorList>
            <person name="Benahmed F.H."/>
            <person name="Lutgring J.D."/>
            <person name="Yoo B."/>
            <person name="Machado M."/>
            <person name="Brown A."/>
            <person name="McAllister G."/>
            <person name="Perry A."/>
            <person name="Halpin A.L."/>
            <person name="Vavikolanu K."/>
            <person name="Ott S."/>
            <person name="Zhao X."/>
            <person name="Tallon L.J."/>
            <person name="Sadzewicz L."/>
            <person name="Aluvathingal J."/>
            <person name="Nadendla S."/>
            <person name="Voskania-kordi A."/>
            <person name="Simonyan V."/>
            <person name="Patel J."/>
            <person name="Shawar R.M."/>
        </authorList>
    </citation>
    <scope>NUCLEOTIDE SEQUENCE [LARGE SCALE GENOMIC DNA]</scope>
    <source>
        <strain evidence="2 3">AR_0356</strain>
    </source>
</reference>
<organism evidence="2 3">
    <name type="scientific">Pseudomonas paraeruginosa</name>
    <dbReference type="NCBI Taxonomy" id="2994495"/>
    <lineage>
        <taxon>Bacteria</taxon>
        <taxon>Pseudomonadati</taxon>
        <taxon>Pseudomonadota</taxon>
        <taxon>Gammaproteobacteria</taxon>
        <taxon>Pseudomonadales</taxon>
        <taxon>Pseudomonadaceae</taxon>
        <taxon>Pseudomonas</taxon>
    </lineage>
</organism>
<protein>
    <recommendedName>
        <fullName evidence="1">DUF5629 domain-containing protein</fullName>
    </recommendedName>
</protein>
<evidence type="ECO:0000313" key="2">
    <source>
        <dbReference type="EMBL" id="AVK06638.1"/>
    </source>
</evidence>
<proteinExistence type="predicted"/>
<dbReference type="Gene3D" id="2.30.29.190">
    <property type="match status" value="1"/>
</dbReference>
<gene>
    <name evidence="2" type="ORF">CSB93_2475</name>
</gene>
<dbReference type="Pfam" id="PF18629">
    <property type="entry name" value="DUF5629"/>
    <property type="match status" value="1"/>
</dbReference>
<sequence length="110" mass="12234">MTTERYLLDELETADMLEIDGLHAWRFELNEALLDQADLAAEADQAFASEEWVLAVESLDGRTRRDWRFSYNAVMEAEPQADGDTWRIAGTGGAHLLRCLGAVSASGDDE</sequence>